<accession>A0A4Q5J2S5</accession>
<protein>
    <submittedName>
        <fullName evidence="1">Uncharacterized protein</fullName>
    </submittedName>
</protein>
<organism evidence="1 2">
    <name type="scientific">Nocardioides iriomotensis</name>
    <dbReference type="NCBI Taxonomy" id="715784"/>
    <lineage>
        <taxon>Bacteria</taxon>
        <taxon>Bacillati</taxon>
        <taxon>Actinomycetota</taxon>
        <taxon>Actinomycetes</taxon>
        <taxon>Propionibacteriales</taxon>
        <taxon>Nocardioidaceae</taxon>
        <taxon>Nocardioides</taxon>
    </lineage>
</organism>
<sequence>MPRPDDEALLHPECYDMGDLREVAAVRHWRDLADADVVSAYAALAFLSPGGFRHYLPAFLRFVLRHPDSGEAVVDSTVWAFLPELYREELRPFVRSKWTDLAGEERDVVTAFLDVMTAHHDDAAAALAAWREAG</sequence>
<gene>
    <name evidence="1" type="ORF">ETU37_08025</name>
</gene>
<proteinExistence type="predicted"/>
<dbReference type="Pfam" id="PF20461">
    <property type="entry name" value="DUF6714"/>
    <property type="match status" value="1"/>
</dbReference>
<name>A0A4Q5J2S5_9ACTN</name>
<dbReference type="OrthoDB" id="1456570at2"/>
<dbReference type="EMBL" id="SDPU01000020">
    <property type="protein sequence ID" value="RYU12897.1"/>
    <property type="molecule type" value="Genomic_DNA"/>
</dbReference>
<dbReference type="Proteomes" id="UP000291189">
    <property type="component" value="Unassembled WGS sequence"/>
</dbReference>
<keyword evidence="2" id="KW-1185">Reference proteome</keyword>
<dbReference type="AlphaFoldDB" id="A0A4Q5J2S5"/>
<evidence type="ECO:0000313" key="1">
    <source>
        <dbReference type="EMBL" id="RYU12897.1"/>
    </source>
</evidence>
<comment type="caution">
    <text evidence="1">The sequence shown here is derived from an EMBL/GenBank/DDBJ whole genome shotgun (WGS) entry which is preliminary data.</text>
</comment>
<dbReference type="InterPro" id="IPR046560">
    <property type="entry name" value="DUF6714"/>
</dbReference>
<evidence type="ECO:0000313" key="2">
    <source>
        <dbReference type="Proteomes" id="UP000291189"/>
    </source>
</evidence>
<reference evidence="1 2" key="1">
    <citation type="submission" date="2019-01" db="EMBL/GenBank/DDBJ databases">
        <title>Nocardioides guangzhouensis sp. nov., an actinobacterium isolated from soil.</title>
        <authorList>
            <person name="Fu Y."/>
            <person name="Cai Y."/>
            <person name="Lin Z."/>
            <person name="Chen P."/>
        </authorList>
    </citation>
    <scope>NUCLEOTIDE SEQUENCE [LARGE SCALE GENOMIC DNA]</scope>
    <source>
        <strain evidence="1 2">NBRC 105384</strain>
    </source>
</reference>